<evidence type="ECO:0000256" key="1">
    <source>
        <dbReference type="SAM" id="Phobius"/>
    </source>
</evidence>
<name>A0ABU6CZ38_9GAMM</name>
<dbReference type="Gene3D" id="3.40.50.11550">
    <property type="match status" value="1"/>
</dbReference>
<dbReference type="InterPro" id="IPR036034">
    <property type="entry name" value="PDZ_sf"/>
</dbReference>
<keyword evidence="1" id="KW-1133">Transmembrane helix</keyword>
<dbReference type="Pfam" id="PF13180">
    <property type="entry name" value="PDZ_2"/>
    <property type="match status" value="1"/>
</dbReference>
<evidence type="ECO:0000313" key="4">
    <source>
        <dbReference type="Proteomes" id="UP001308005"/>
    </source>
</evidence>
<evidence type="ECO:0000313" key="3">
    <source>
        <dbReference type="EMBL" id="MEB4591348.1"/>
    </source>
</evidence>
<dbReference type="InterPro" id="IPR007314">
    <property type="entry name" value="Cofac_haem-bd_dom"/>
</dbReference>
<keyword evidence="1" id="KW-0812">Transmembrane</keyword>
<dbReference type="RefSeq" id="WP_324694884.1">
    <property type="nucleotide sequence ID" value="NZ_JAYMYJ010000094.1"/>
</dbReference>
<evidence type="ECO:0000259" key="2">
    <source>
        <dbReference type="PROSITE" id="PS50106"/>
    </source>
</evidence>
<reference evidence="4" key="1">
    <citation type="submission" date="2023-07" db="EMBL/GenBank/DDBJ databases">
        <title>The carbon used by Thiothrix.</title>
        <authorList>
            <person name="Chen L."/>
        </authorList>
    </citation>
    <scope>NUCLEOTIDE SEQUENCE [LARGE SCALE GENOMIC DNA]</scope>
</reference>
<protein>
    <submittedName>
        <fullName evidence="3">ChaN family lipoprotein</fullName>
    </submittedName>
</protein>
<dbReference type="Proteomes" id="UP001308005">
    <property type="component" value="Unassembled WGS sequence"/>
</dbReference>
<keyword evidence="3" id="KW-0449">Lipoprotein</keyword>
<reference evidence="3 4" key="2">
    <citation type="submission" date="2024-01" db="EMBL/GenBank/DDBJ databases">
        <authorList>
            <person name="Xie X."/>
        </authorList>
    </citation>
    <scope>NUCLEOTIDE SEQUENCE [LARGE SCALE GENOMIC DNA]</scope>
    <source>
        <strain evidence="3">SCUT-1</strain>
    </source>
</reference>
<gene>
    <name evidence="3" type="ORF">VSS37_10190</name>
</gene>
<sequence>MVQQAHKGVFHWLGVMVMTAFCLAAYPSRADNAANLPEDAALADSLRYIEEHPPTAVNQNPPLDFPALMAKLAANRVVFVGEMHDHYGHHLNQLAILQALQQRNPNLAIGVEWFQQPFQSVLNDYLAGKISESELLNRSEYYGRWGYDYRLLRPVMAFAKAKHLPVIALNAPVELTRKVAKGGLEALTPAERAQLPPVIHPAEAAYRARLEKAFAAHPQDNKQFEHFLLVQRIWDETMAGNIAHYLQAHPQQPMVVFAGTGHISHGAGVPQDLARQVPGVTVATVANVEEKDAQPGLADYLLLGKAVELPPTGKLGVMLDEKDNALEIIGVEANSAAGKAGLRKGDKLAKVNEVVIHGIADLKLALAAYKPGDKVKVVAQGRDEATPRAYEITLQ</sequence>
<dbReference type="SMART" id="SM00228">
    <property type="entry name" value="PDZ"/>
    <property type="match status" value="1"/>
</dbReference>
<dbReference type="Pfam" id="PF04187">
    <property type="entry name" value="Cofac_haem_bdg"/>
    <property type="match status" value="1"/>
</dbReference>
<dbReference type="SUPFAM" id="SSF50156">
    <property type="entry name" value="PDZ domain-like"/>
    <property type="match status" value="1"/>
</dbReference>
<keyword evidence="1" id="KW-0472">Membrane</keyword>
<dbReference type="InterPro" id="IPR001478">
    <property type="entry name" value="PDZ"/>
</dbReference>
<feature type="transmembrane region" description="Helical" evidence="1">
    <location>
        <begin position="9"/>
        <end position="26"/>
    </location>
</feature>
<feature type="domain" description="PDZ" evidence="2">
    <location>
        <begin position="313"/>
        <end position="383"/>
    </location>
</feature>
<keyword evidence="4" id="KW-1185">Reference proteome</keyword>
<dbReference type="Gene3D" id="2.30.42.10">
    <property type="match status" value="1"/>
</dbReference>
<accession>A0ABU6CZ38</accession>
<comment type="caution">
    <text evidence="3">The sequence shown here is derived from an EMBL/GenBank/DDBJ whole genome shotgun (WGS) entry which is preliminary data.</text>
</comment>
<dbReference type="PROSITE" id="PS50106">
    <property type="entry name" value="PDZ"/>
    <property type="match status" value="1"/>
</dbReference>
<organism evidence="3 4">
    <name type="scientific">Candidatus Thiothrix phosphatis</name>
    <dbReference type="NCBI Taxonomy" id="3112415"/>
    <lineage>
        <taxon>Bacteria</taxon>
        <taxon>Pseudomonadati</taxon>
        <taxon>Pseudomonadota</taxon>
        <taxon>Gammaproteobacteria</taxon>
        <taxon>Thiotrichales</taxon>
        <taxon>Thiotrichaceae</taxon>
        <taxon>Thiothrix</taxon>
    </lineage>
</organism>
<dbReference type="SUPFAM" id="SSF159501">
    <property type="entry name" value="EreA/ChaN-like"/>
    <property type="match status" value="1"/>
</dbReference>
<dbReference type="EMBL" id="JAYMYJ010000094">
    <property type="protein sequence ID" value="MEB4591348.1"/>
    <property type="molecule type" value="Genomic_DNA"/>
</dbReference>
<proteinExistence type="predicted"/>
<dbReference type="CDD" id="cd14727">
    <property type="entry name" value="ChanN-like"/>
    <property type="match status" value="1"/>
</dbReference>